<dbReference type="PANTHER" id="PTHR39456">
    <property type="entry name" value="METAL-DEPENDENT HYDROLASE"/>
    <property type="match status" value="1"/>
</dbReference>
<reference evidence="1 2" key="1">
    <citation type="submission" date="2015-11" db="EMBL/GenBank/DDBJ databases">
        <title>Exploring the genomic traits of fungus-feeding bacterial genus Collimonas.</title>
        <authorList>
            <person name="Song C."/>
            <person name="Schmidt R."/>
            <person name="de Jager V."/>
            <person name="Krzyzanowska D."/>
            <person name="Jongedijk E."/>
            <person name="Cankar K."/>
            <person name="Beekwilder J."/>
            <person name="van Veen A."/>
            <person name="de Boer W."/>
            <person name="van Veen J.A."/>
            <person name="Garbeva P."/>
        </authorList>
    </citation>
    <scope>NUCLEOTIDE SEQUENCE [LARGE SCALE GENOMIC DNA]</scope>
    <source>
        <strain evidence="1 2">Ter91</strain>
    </source>
</reference>
<organism evidence="1 2">
    <name type="scientific">Collimonas pratensis</name>
    <dbReference type="NCBI Taxonomy" id="279113"/>
    <lineage>
        <taxon>Bacteria</taxon>
        <taxon>Pseudomonadati</taxon>
        <taxon>Pseudomonadota</taxon>
        <taxon>Betaproteobacteria</taxon>
        <taxon>Burkholderiales</taxon>
        <taxon>Oxalobacteraceae</taxon>
        <taxon>Collimonas</taxon>
    </lineage>
</organism>
<evidence type="ECO:0000313" key="2">
    <source>
        <dbReference type="Proteomes" id="UP000074561"/>
    </source>
</evidence>
<proteinExistence type="predicted"/>
<dbReference type="PANTHER" id="PTHR39456:SF1">
    <property type="entry name" value="METAL-DEPENDENT HYDROLASE"/>
    <property type="match status" value="1"/>
</dbReference>
<dbReference type="PATRIC" id="fig|279113.9.peg.2164"/>
<dbReference type="PIRSF" id="PIRSF007580">
    <property type="entry name" value="UCP07580"/>
    <property type="match status" value="1"/>
</dbReference>
<dbReference type="Pfam" id="PF10118">
    <property type="entry name" value="Metal_hydrol"/>
    <property type="match status" value="1"/>
</dbReference>
<sequence length="283" mass="32733">MNTSSPLLVRKLLVDLSHGFPRHWLAGKAFRTQFFNALSMSFPVGEQEFIDSVREAALALPDGAEHAQLQATIRDFIGQEATHRRVHALYNAELEKQGLVNHWQYWAANLIELGRKRGVPPISKLAITAAFEHYTAVLADLTLRFPQVMQGADPMLQTLWRWHAVEETEHKAVAFDLYRTLNGSYQTRVRWYMFAMMRFTIMATRQTVNNLWHDRVLFKPSTWLDAASFFFGRHGLVWLSTRPLLGYLKRDFHPWQHDNRELAQQWLTANAAQYSIVRGLKGA</sequence>
<dbReference type="RefSeq" id="WP_236906001.1">
    <property type="nucleotide sequence ID" value="NZ_CP013234.1"/>
</dbReference>
<gene>
    <name evidence="1" type="ORF">CPter91_2180</name>
</gene>
<dbReference type="Proteomes" id="UP000074561">
    <property type="component" value="Chromosome"/>
</dbReference>
<name>A0A127Q3H9_9BURK</name>
<dbReference type="KEGG" id="cpra:CPter91_2180"/>
<dbReference type="STRING" id="279113.CPter91_2180"/>
<dbReference type="GO" id="GO:0016787">
    <property type="term" value="F:hydrolase activity"/>
    <property type="evidence" value="ECO:0007669"/>
    <property type="project" value="UniProtKB-KW"/>
</dbReference>
<evidence type="ECO:0000313" key="1">
    <source>
        <dbReference type="EMBL" id="AMP04546.1"/>
    </source>
</evidence>
<protein>
    <submittedName>
        <fullName evidence="1">Putative metal-dependent hydrolase family protein</fullName>
    </submittedName>
</protein>
<accession>A0A127Q3H9</accession>
<dbReference type="InterPro" id="IPR016516">
    <property type="entry name" value="UCP07580"/>
</dbReference>
<dbReference type="EMBL" id="CP013234">
    <property type="protein sequence ID" value="AMP04546.1"/>
    <property type="molecule type" value="Genomic_DNA"/>
</dbReference>
<dbReference type="AlphaFoldDB" id="A0A127Q3H9"/>
<keyword evidence="1" id="KW-0378">Hydrolase</keyword>